<reference evidence="5" key="1">
    <citation type="submission" date="2009-09" db="EMBL/GenBank/DDBJ databases">
        <title>The complete chromosome of Desulfohalobium retbaense DSM 5692.</title>
        <authorList>
            <consortium name="US DOE Joint Genome Institute (JGI-PGF)"/>
            <person name="Lucas S."/>
            <person name="Copeland A."/>
            <person name="Lapidus A."/>
            <person name="Glavina del Rio T."/>
            <person name="Dalin E."/>
            <person name="Tice H."/>
            <person name="Bruce D."/>
            <person name="Goodwin L."/>
            <person name="Pitluck S."/>
            <person name="Kyrpides N."/>
            <person name="Mavromatis K."/>
            <person name="Ivanova N."/>
            <person name="Mikhailova N."/>
            <person name="Munk A.C."/>
            <person name="Brettin T."/>
            <person name="Detter J.C."/>
            <person name="Han C."/>
            <person name="Tapia R."/>
            <person name="Larimer F."/>
            <person name="Land M."/>
            <person name="Hauser L."/>
            <person name="Markowitz V."/>
            <person name="Cheng J.-F."/>
            <person name="Hugenholtz P."/>
            <person name="Woyke T."/>
            <person name="Wu D."/>
            <person name="Spring S."/>
            <person name="Klenk H.-P."/>
            <person name="Eisen J.A."/>
        </authorList>
    </citation>
    <scope>NUCLEOTIDE SEQUENCE [LARGE SCALE GENOMIC DNA]</scope>
    <source>
        <strain evidence="5">DSM 5692</strain>
    </source>
</reference>
<dbReference type="Gene3D" id="3.40.50.360">
    <property type="match status" value="1"/>
</dbReference>
<evidence type="ECO:0000259" key="3">
    <source>
        <dbReference type="Pfam" id="PF03358"/>
    </source>
</evidence>
<keyword evidence="1" id="KW-0285">Flavoprotein</keyword>
<protein>
    <submittedName>
        <fullName evidence="4">NADPH-dependent FMN reductase</fullName>
    </submittedName>
</protein>
<dbReference type="Proteomes" id="UP000001052">
    <property type="component" value="Chromosome"/>
</dbReference>
<name>C8X1Y0_DESRD</name>
<gene>
    <name evidence="4" type="ordered locus">Dret_1264</name>
</gene>
<dbReference type="STRING" id="485915.Dret_1264"/>
<evidence type="ECO:0000256" key="1">
    <source>
        <dbReference type="ARBA" id="ARBA00022630"/>
    </source>
</evidence>
<evidence type="ECO:0000313" key="4">
    <source>
        <dbReference type="EMBL" id="ACV68552.1"/>
    </source>
</evidence>
<dbReference type="InterPro" id="IPR029039">
    <property type="entry name" value="Flavoprotein-like_sf"/>
</dbReference>
<dbReference type="KEGG" id="drt:Dret_1264"/>
<dbReference type="InterPro" id="IPR005025">
    <property type="entry name" value="FMN_Rdtase-like_dom"/>
</dbReference>
<evidence type="ECO:0000313" key="5">
    <source>
        <dbReference type="Proteomes" id="UP000001052"/>
    </source>
</evidence>
<dbReference type="EMBL" id="CP001734">
    <property type="protein sequence ID" value="ACV68552.1"/>
    <property type="molecule type" value="Genomic_DNA"/>
</dbReference>
<dbReference type="SUPFAM" id="SSF52218">
    <property type="entry name" value="Flavoproteins"/>
    <property type="match status" value="1"/>
</dbReference>
<sequence length="200" mass="21702">MKVIGFNGSPRKEGNTARLVSTVLDTLEGNGIATEYIQLGGQNMHGCIACMQCRENQDRQCSIKTDNCNEYLEKMIEADGIVVGAPTYFADLNAETKALLDRSSFVALQNGGLFRGKVGAGVVAARRGGAVRVMDSILKPFQMSEMFLPGSTYWNLGYGLQPDEVVGDTEGINNMRNLGRQIAYLLKALDLARENGVQVS</sequence>
<dbReference type="PANTHER" id="PTHR43278">
    <property type="entry name" value="NAD(P)H-DEPENDENT FMN-CONTAINING OXIDOREDUCTASE YWQN-RELATED"/>
    <property type="match status" value="1"/>
</dbReference>
<accession>C8X1Y0</accession>
<dbReference type="AlphaFoldDB" id="C8X1Y0"/>
<evidence type="ECO:0000256" key="2">
    <source>
        <dbReference type="ARBA" id="ARBA00022643"/>
    </source>
</evidence>
<dbReference type="Pfam" id="PF03358">
    <property type="entry name" value="FMN_red"/>
    <property type="match status" value="1"/>
</dbReference>
<reference evidence="4 5" key="2">
    <citation type="journal article" date="2010" name="Stand. Genomic Sci.">
        <title>Complete genome sequence of Desulfohalobium retbaense type strain (HR(100)).</title>
        <authorList>
            <person name="Spring S."/>
            <person name="Nolan M."/>
            <person name="Lapidus A."/>
            <person name="Glavina Del Rio T."/>
            <person name="Copeland A."/>
            <person name="Tice H."/>
            <person name="Cheng J.F."/>
            <person name="Lucas S."/>
            <person name="Land M."/>
            <person name="Chen F."/>
            <person name="Bruce D."/>
            <person name="Goodwin L."/>
            <person name="Pitluck S."/>
            <person name="Ivanova N."/>
            <person name="Mavromatis K."/>
            <person name="Mikhailova N."/>
            <person name="Pati A."/>
            <person name="Chen A."/>
            <person name="Palaniappan K."/>
            <person name="Hauser L."/>
            <person name="Chang Y.J."/>
            <person name="Jeffries C.D."/>
            <person name="Munk C."/>
            <person name="Kiss H."/>
            <person name="Chain P."/>
            <person name="Han C."/>
            <person name="Brettin T."/>
            <person name="Detter J.C."/>
            <person name="Schuler E."/>
            <person name="Goker M."/>
            <person name="Rohde M."/>
            <person name="Bristow J."/>
            <person name="Eisen J.A."/>
            <person name="Markowitz V."/>
            <person name="Hugenholtz P."/>
            <person name="Kyrpides N.C."/>
            <person name="Klenk H.P."/>
        </authorList>
    </citation>
    <scope>NUCLEOTIDE SEQUENCE [LARGE SCALE GENOMIC DNA]</scope>
    <source>
        <strain evidence="4 5">DSM 5692</strain>
    </source>
</reference>
<dbReference type="PANTHER" id="PTHR43278:SF4">
    <property type="entry name" value="NAD(P)H-DEPENDENT FMN-CONTAINING OXIDOREDUCTASE YWQN-RELATED"/>
    <property type="match status" value="1"/>
</dbReference>
<dbReference type="OrthoDB" id="9790975at2"/>
<dbReference type="GO" id="GO:0016491">
    <property type="term" value="F:oxidoreductase activity"/>
    <property type="evidence" value="ECO:0007669"/>
    <property type="project" value="InterPro"/>
</dbReference>
<dbReference type="HOGENOM" id="CLU_050993_3_3_7"/>
<dbReference type="eggNOG" id="COG0655">
    <property type="taxonomic scope" value="Bacteria"/>
</dbReference>
<dbReference type="InterPro" id="IPR051796">
    <property type="entry name" value="ISF_SsuE-like"/>
</dbReference>
<keyword evidence="2" id="KW-0288">FMN</keyword>
<keyword evidence="5" id="KW-1185">Reference proteome</keyword>
<dbReference type="RefSeq" id="WP_015751699.1">
    <property type="nucleotide sequence ID" value="NC_013223.1"/>
</dbReference>
<feature type="domain" description="NADPH-dependent FMN reductase-like" evidence="3">
    <location>
        <begin position="1"/>
        <end position="158"/>
    </location>
</feature>
<proteinExistence type="predicted"/>
<organism evidence="4 5">
    <name type="scientific">Desulfohalobium retbaense (strain ATCC 49708 / DSM 5692 / JCM 16813 / HR100)</name>
    <dbReference type="NCBI Taxonomy" id="485915"/>
    <lineage>
        <taxon>Bacteria</taxon>
        <taxon>Pseudomonadati</taxon>
        <taxon>Thermodesulfobacteriota</taxon>
        <taxon>Desulfovibrionia</taxon>
        <taxon>Desulfovibrionales</taxon>
        <taxon>Desulfohalobiaceae</taxon>
        <taxon>Desulfohalobium</taxon>
    </lineage>
</organism>